<feature type="region of interest" description="Disordered" evidence="1">
    <location>
        <begin position="273"/>
        <end position="307"/>
    </location>
</feature>
<feature type="compositionally biased region" description="Low complexity" evidence="1">
    <location>
        <begin position="188"/>
        <end position="214"/>
    </location>
</feature>
<dbReference type="EMBL" id="MAVT02001749">
    <property type="protein sequence ID" value="POS70195.1"/>
    <property type="molecule type" value="Genomic_DNA"/>
</dbReference>
<protein>
    <submittedName>
        <fullName evidence="2">Uncharacterized protein</fullName>
    </submittedName>
</protein>
<feature type="region of interest" description="Disordered" evidence="1">
    <location>
        <begin position="111"/>
        <end position="228"/>
    </location>
</feature>
<keyword evidence="3" id="KW-1185">Reference proteome</keyword>
<gene>
    <name evidence="2" type="ORF">DHEL01_v211408</name>
</gene>
<name>A0A2P5HIX0_DIAHE</name>
<feature type="compositionally biased region" description="Acidic residues" evidence="1">
    <location>
        <begin position="150"/>
        <end position="181"/>
    </location>
</feature>
<reference evidence="2" key="1">
    <citation type="submission" date="2017-09" db="EMBL/GenBank/DDBJ databases">
        <title>Polyketide synthases of a Diaporthe helianthi virulent isolate.</title>
        <authorList>
            <person name="Baroncelli R."/>
        </authorList>
    </citation>
    <scope>NUCLEOTIDE SEQUENCE [LARGE SCALE GENOMIC DNA]</scope>
    <source>
        <strain evidence="2">7/96</strain>
    </source>
</reference>
<dbReference type="OrthoDB" id="20473at2759"/>
<dbReference type="PANTHER" id="PTHR22705">
    <property type="entry name" value="ZINC FINGER, ZZ DOMAIN CONTAINING 3"/>
    <property type="match status" value="1"/>
</dbReference>
<evidence type="ECO:0000313" key="2">
    <source>
        <dbReference type="EMBL" id="POS70195.1"/>
    </source>
</evidence>
<proteinExistence type="predicted"/>
<evidence type="ECO:0000313" key="3">
    <source>
        <dbReference type="Proteomes" id="UP000094444"/>
    </source>
</evidence>
<sequence>MAGQKPQATTQGASPSKPAEPTAPVPEPLSPQFRPIHSTTPIPPPTIPTFHRQTFTHKQHPPQVESVPQPPLPPQPLDFSENVDVIALESAILLLQRQKQKAEDDIRQLQRIKNDAVRNPTEFVQDLASGKVGQGPRAVPVPSGARAHDDDDDSSSSSSSEDEDEDEDEGEDGESDAEMEDQAGGGEASSSSLEPSPMKAPGKGKAAAAASQPPSQEPPPWTNLPTPQDVVRMPAINWSKYAVVGESLEKLHREQLAKPTLGTPATLAAGGKAYEFKGGPNPDDGKKSLGIAAPYDPLHDKVKKPRK</sequence>
<dbReference type="InParanoid" id="A0A2P5HIX0"/>
<dbReference type="Proteomes" id="UP000094444">
    <property type="component" value="Unassembled WGS sequence"/>
</dbReference>
<comment type="caution">
    <text evidence="2">The sequence shown here is derived from an EMBL/GenBank/DDBJ whole genome shotgun (WGS) entry which is preliminary data.</text>
</comment>
<dbReference type="InterPro" id="IPR037830">
    <property type="entry name" value="ZZZ3"/>
</dbReference>
<dbReference type="AlphaFoldDB" id="A0A2P5HIX0"/>
<feature type="compositionally biased region" description="Polar residues" evidence="1">
    <location>
        <begin position="1"/>
        <end position="14"/>
    </location>
</feature>
<organism evidence="2 3">
    <name type="scientific">Diaporthe helianthi</name>
    <dbReference type="NCBI Taxonomy" id="158607"/>
    <lineage>
        <taxon>Eukaryota</taxon>
        <taxon>Fungi</taxon>
        <taxon>Dikarya</taxon>
        <taxon>Ascomycota</taxon>
        <taxon>Pezizomycotina</taxon>
        <taxon>Sordariomycetes</taxon>
        <taxon>Sordariomycetidae</taxon>
        <taxon>Diaporthales</taxon>
        <taxon>Diaporthaceae</taxon>
        <taxon>Diaporthe</taxon>
    </lineage>
</organism>
<accession>A0A2P5HIX0</accession>
<feature type="region of interest" description="Disordered" evidence="1">
    <location>
        <begin position="1"/>
        <end position="79"/>
    </location>
</feature>
<dbReference type="PANTHER" id="PTHR22705:SF0">
    <property type="entry name" value="ZZ-TYPE ZINC FINGER-CONTAINING PROTEIN 3"/>
    <property type="match status" value="1"/>
</dbReference>
<evidence type="ECO:0000256" key="1">
    <source>
        <dbReference type="SAM" id="MobiDB-lite"/>
    </source>
</evidence>